<dbReference type="SUPFAM" id="SSF51735">
    <property type="entry name" value="NAD(P)-binding Rossmann-fold domains"/>
    <property type="match status" value="1"/>
</dbReference>
<reference evidence="5 6" key="1">
    <citation type="submission" date="2017-05" db="EMBL/GenBank/DDBJ databases">
        <authorList>
            <person name="Song R."/>
            <person name="Chenine A.L."/>
            <person name="Ruprecht R.M."/>
        </authorList>
    </citation>
    <scope>NUCLEOTIDE SEQUENCE [LARGE SCALE GENOMIC DNA]</scope>
    <source>
        <strain evidence="5 6">CECT 8489</strain>
    </source>
</reference>
<keyword evidence="6" id="KW-1185">Reference proteome</keyword>
<evidence type="ECO:0000259" key="4">
    <source>
        <dbReference type="Pfam" id="PF02894"/>
    </source>
</evidence>
<organism evidence="5 6">
    <name type="scientific">Boseongicola aestuarii</name>
    <dbReference type="NCBI Taxonomy" id="1470561"/>
    <lineage>
        <taxon>Bacteria</taxon>
        <taxon>Pseudomonadati</taxon>
        <taxon>Pseudomonadota</taxon>
        <taxon>Alphaproteobacteria</taxon>
        <taxon>Rhodobacterales</taxon>
        <taxon>Paracoccaceae</taxon>
        <taxon>Boseongicola</taxon>
    </lineage>
</organism>
<dbReference type="Pfam" id="PF01408">
    <property type="entry name" value="GFO_IDH_MocA"/>
    <property type="match status" value="1"/>
</dbReference>
<dbReference type="InterPro" id="IPR000683">
    <property type="entry name" value="Gfo/Idh/MocA-like_OxRdtase_N"/>
</dbReference>
<evidence type="ECO:0000256" key="2">
    <source>
        <dbReference type="ARBA" id="ARBA00023002"/>
    </source>
</evidence>
<keyword evidence="2 5" id="KW-0560">Oxidoreductase</keyword>
<dbReference type="GO" id="GO:0050112">
    <property type="term" value="F:inositol 2-dehydrogenase (NAD+) activity"/>
    <property type="evidence" value="ECO:0007669"/>
    <property type="project" value="UniProtKB-EC"/>
</dbReference>
<dbReference type="InterPro" id="IPR036291">
    <property type="entry name" value="NAD(P)-bd_dom_sf"/>
</dbReference>
<dbReference type="Pfam" id="PF02894">
    <property type="entry name" value="GFO_IDH_MocA_C"/>
    <property type="match status" value="1"/>
</dbReference>
<sequence>MISIGLLGCGRIGQVHALSLSRIASARLAAVADAVPAAAEKLAASTGAEVRTAEAIIQADDIDAVIVATPTTLHYDQIHALAAAGKAIFCEKPIDLSSTRAAECRAAVKAAGIGFFTAFNRRFDPNFAHLQAQLAAGVIGEAEIVVITSRDPSPPPLSYIESSGGLFRDMMIHDLDLARFLLGEEPIEVFAVGTCLVDPAIGDAGDVDTAVVTLRTASGKICTINNSRRATYGYDQRIEVHGARGMLKAANKLEHLVEVAGKNGFTTAPNKHFFLERYADAYRIEMEAFIAAISEGKAPSPSIDDGVAAQRLADAAAKSCETGQPVKLG</sequence>
<feature type="domain" description="Gfo/Idh/MocA-like oxidoreductase C-terminal" evidence="4">
    <location>
        <begin position="133"/>
        <end position="328"/>
    </location>
</feature>
<evidence type="ECO:0000256" key="1">
    <source>
        <dbReference type="ARBA" id="ARBA00010928"/>
    </source>
</evidence>
<dbReference type="InterPro" id="IPR004104">
    <property type="entry name" value="Gfo/Idh/MocA-like_OxRdtase_C"/>
</dbReference>
<accession>A0A238IZI6</accession>
<gene>
    <name evidence="5" type="primary">idhA_3</name>
    <name evidence="5" type="ORF">BOA8489_02002</name>
</gene>
<dbReference type="EC" id="1.1.1.18" evidence="5"/>
<comment type="similarity">
    <text evidence="1">Belongs to the Gfo/Idh/MocA family.</text>
</comment>
<feature type="domain" description="Gfo/Idh/MocA-like oxidoreductase N-terminal" evidence="3">
    <location>
        <begin position="3"/>
        <end position="111"/>
    </location>
</feature>
<dbReference type="PANTHER" id="PTHR42840">
    <property type="entry name" value="NAD(P)-BINDING ROSSMANN-FOLD SUPERFAMILY PROTEIN-RELATED"/>
    <property type="match status" value="1"/>
</dbReference>
<dbReference type="PANTHER" id="PTHR42840:SF3">
    <property type="entry name" value="BINDING ROSSMANN FOLD OXIDOREDUCTASE, PUTATIVE (AFU_ORTHOLOGUE AFUA_2G10240)-RELATED"/>
    <property type="match status" value="1"/>
</dbReference>
<dbReference type="Gene3D" id="3.30.360.10">
    <property type="entry name" value="Dihydrodipicolinate Reductase, domain 2"/>
    <property type="match status" value="1"/>
</dbReference>
<dbReference type="Proteomes" id="UP000201838">
    <property type="component" value="Unassembled WGS sequence"/>
</dbReference>
<evidence type="ECO:0000313" key="6">
    <source>
        <dbReference type="Proteomes" id="UP000201838"/>
    </source>
</evidence>
<evidence type="ECO:0000259" key="3">
    <source>
        <dbReference type="Pfam" id="PF01408"/>
    </source>
</evidence>
<dbReference type="EMBL" id="FXXQ01000006">
    <property type="protein sequence ID" value="SMX23889.1"/>
    <property type="molecule type" value="Genomic_DNA"/>
</dbReference>
<dbReference type="SUPFAM" id="SSF55347">
    <property type="entry name" value="Glyceraldehyde-3-phosphate dehydrogenase-like, C-terminal domain"/>
    <property type="match status" value="1"/>
</dbReference>
<dbReference type="RefSeq" id="WP_093973866.1">
    <property type="nucleotide sequence ID" value="NZ_FXXQ01000006.1"/>
</dbReference>
<dbReference type="OrthoDB" id="9813657at2"/>
<name>A0A238IZI6_9RHOB</name>
<proteinExistence type="inferred from homology"/>
<dbReference type="Gene3D" id="3.40.50.720">
    <property type="entry name" value="NAD(P)-binding Rossmann-like Domain"/>
    <property type="match status" value="1"/>
</dbReference>
<dbReference type="GO" id="GO:0000166">
    <property type="term" value="F:nucleotide binding"/>
    <property type="evidence" value="ECO:0007669"/>
    <property type="project" value="InterPro"/>
</dbReference>
<dbReference type="InterPro" id="IPR030827">
    <property type="entry name" value="Myo_inos_IolG"/>
</dbReference>
<dbReference type="NCBIfam" id="TIGR04380">
    <property type="entry name" value="myo_inos_iolG"/>
    <property type="match status" value="1"/>
</dbReference>
<protein>
    <submittedName>
        <fullName evidence="5">Inositol 2-dehydrogenase</fullName>
        <ecNumber evidence="5">1.1.1.18</ecNumber>
    </submittedName>
</protein>
<evidence type="ECO:0000313" key="5">
    <source>
        <dbReference type="EMBL" id="SMX23889.1"/>
    </source>
</evidence>
<dbReference type="AlphaFoldDB" id="A0A238IZI6"/>